<protein>
    <recommendedName>
        <fullName evidence="2">Capsid protein</fullName>
    </recommendedName>
</protein>
<proteinExistence type="predicted"/>
<accession>A0AAU8MIM5</accession>
<name>A0AAU8MIM5_9CAUD</name>
<sequence length="296" mass="31957">MKQIAFIPKLEVIQGEVNLGDLSECAEDNQGLGFFDATTGKLLTDAPTDNFSIAVLQSDERYLVIPEVDLQTLSVGKTKYKDGAVYTATITIPTPVVGKEYTVIITKKGTVFNQRSNWSFTSYAKNTTAADVAKDIVNQINKAGEQLGVTASNSAGAITVTAVTEGDNYQLTGADELMGVSVTNVTEGAIAVLGKEYLVDLYHKCVAGKGINYLAEDGKELYPSYKVNVPEKAMLMYTLRFAVGRASAKTRDERVYQTVHLVLVDDTNSHKASELLEIMLEGKKIVNSPAGPQSVV</sequence>
<evidence type="ECO:0000313" key="1">
    <source>
        <dbReference type="EMBL" id="XCO00572.1"/>
    </source>
</evidence>
<evidence type="ECO:0008006" key="2">
    <source>
        <dbReference type="Google" id="ProtNLM"/>
    </source>
</evidence>
<organism evidence="1">
    <name type="scientific">Geladintestivirus 2</name>
    <dbReference type="NCBI Taxonomy" id="3233134"/>
    <lineage>
        <taxon>Viruses</taxon>
        <taxon>Duplodnaviria</taxon>
        <taxon>Heunggongvirae</taxon>
        <taxon>Uroviricota</taxon>
        <taxon>Caudoviricetes</taxon>
        <taxon>Crassvirales</taxon>
    </lineage>
</organism>
<reference evidence="1" key="1">
    <citation type="submission" date="2024-06" db="EMBL/GenBank/DDBJ databases">
        <title>Intestivirid acquisition increases across infancy in a wild primate population.</title>
        <authorList>
            <person name="Schneider-Creas I.A."/>
            <person name="Moya I.L."/>
            <person name="Chiou K.L."/>
            <person name="Baniel A."/>
            <person name="Azanaw Haile A."/>
            <person name="Kebede F."/>
            <person name="Abebe B."/>
            <person name="Snyder-Mackler N."/>
            <person name="Varsani A."/>
        </authorList>
    </citation>
    <scope>NUCLEOTIDE SEQUENCE</scope>
    <source>
        <strain evidence="1">Int_RNL_2018_0288_CRY</strain>
    </source>
</reference>
<dbReference type="EMBL" id="PP965500">
    <property type="protein sequence ID" value="XCO00572.1"/>
    <property type="molecule type" value="Genomic_DNA"/>
</dbReference>